<gene>
    <name evidence="1" type="ORF">SDJN03_01144</name>
</gene>
<accession>A0AAV6P7E7</accession>
<evidence type="ECO:0000313" key="2">
    <source>
        <dbReference type="Proteomes" id="UP000685013"/>
    </source>
</evidence>
<proteinExistence type="predicted"/>
<name>A0AAV6P7E7_9ROSI</name>
<feature type="non-terminal residue" evidence="1">
    <location>
        <position position="1"/>
    </location>
</feature>
<dbReference type="AlphaFoldDB" id="A0AAV6P7E7"/>
<dbReference type="EMBL" id="JAGKQH010000001">
    <property type="protein sequence ID" value="KAG6607802.1"/>
    <property type="molecule type" value="Genomic_DNA"/>
</dbReference>
<comment type="caution">
    <text evidence="1">The sequence shown here is derived from an EMBL/GenBank/DDBJ whole genome shotgun (WGS) entry which is preliminary data.</text>
</comment>
<organism evidence="1 2">
    <name type="scientific">Cucurbita argyrosperma subsp. sororia</name>
    <dbReference type="NCBI Taxonomy" id="37648"/>
    <lineage>
        <taxon>Eukaryota</taxon>
        <taxon>Viridiplantae</taxon>
        <taxon>Streptophyta</taxon>
        <taxon>Embryophyta</taxon>
        <taxon>Tracheophyta</taxon>
        <taxon>Spermatophyta</taxon>
        <taxon>Magnoliopsida</taxon>
        <taxon>eudicotyledons</taxon>
        <taxon>Gunneridae</taxon>
        <taxon>Pentapetalae</taxon>
        <taxon>rosids</taxon>
        <taxon>fabids</taxon>
        <taxon>Cucurbitales</taxon>
        <taxon>Cucurbitaceae</taxon>
        <taxon>Cucurbiteae</taxon>
        <taxon>Cucurbita</taxon>
    </lineage>
</organism>
<reference evidence="1 2" key="1">
    <citation type="journal article" date="2021" name="Hortic Res">
        <title>The domestication of Cucurbita argyrosperma as revealed by the genome of its wild relative.</title>
        <authorList>
            <person name="Barrera-Redondo J."/>
            <person name="Sanchez-de la Vega G."/>
            <person name="Aguirre-Liguori J.A."/>
            <person name="Castellanos-Morales G."/>
            <person name="Gutierrez-Guerrero Y.T."/>
            <person name="Aguirre-Dugua X."/>
            <person name="Aguirre-Planter E."/>
            <person name="Tenaillon M.I."/>
            <person name="Lira-Saade R."/>
            <person name="Eguiarte L.E."/>
        </authorList>
    </citation>
    <scope>NUCLEOTIDE SEQUENCE [LARGE SCALE GENOMIC DNA]</scope>
    <source>
        <strain evidence="1">JBR-2021</strain>
    </source>
</reference>
<keyword evidence="2" id="KW-1185">Reference proteome</keyword>
<dbReference type="PANTHER" id="PTHR33647">
    <property type="entry name" value="OS01G0793900 PROTEIN"/>
    <property type="match status" value="1"/>
</dbReference>
<protein>
    <submittedName>
        <fullName evidence="1">Uncharacterized protein</fullName>
    </submittedName>
</protein>
<sequence>MGNCLRRDGAAARWAGEEWDFLAADVEDGGKRQGSTAASTEVKIKITKRQLEELLGKVDVEEMSVQQVLAQLISAGESRHRSWRPVLQSIREVD</sequence>
<dbReference type="Proteomes" id="UP000685013">
    <property type="component" value="Chromosome 1"/>
</dbReference>
<evidence type="ECO:0000313" key="1">
    <source>
        <dbReference type="EMBL" id="KAG6607802.1"/>
    </source>
</evidence>
<dbReference type="PANTHER" id="PTHR33647:SF5">
    <property type="entry name" value="OS01G0793900 PROTEIN"/>
    <property type="match status" value="1"/>
</dbReference>